<dbReference type="EMBL" id="ML208263">
    <property type="protein sequence ID" value="TFK75482.1"/>
    <property type="molecule type" value="Genomic_DNA"/>
</dbReference>
<accession>A0ACD3BD18</accession>
<keyword evidence="1" id="KW-0489">Methyltransferase</keyword>
<dbReference type="Proteomes" id="UP000308600">
    <property type="component" value="Unassembled WGS sequence"/>
</dbReference>
<evidence type="ECO:0000313" key="1">
    <source>
        <dbReference type="EMBL" id="TFK75482.1"/>
    </source>
</evidence>
<keyword evidence="1" id="KW-0808">Transferase</keyword>
<sequence length="283" mass="31693">MVTRQSSKDPYGLFHLTLNRLPGESDAEPRTEWMNMGYWEKTDMFPEACEALAMKLVQAARFKAGGKILDVGHGTGESLVFLTSNPGVPRPSYLAGITSIPSHHKRSETRLAKCIQSLRVGERPETTLYAGDAIYRADAPAHPFHPESTVSFDAILALDCAYHFNTRNLFLKQSFTHLAPGGRIALADICFAPDAFQSFSNVIFTTLFKLMPKSNQITTDGYIQQLEDLGYSEAELEDITRHVFPSFIRFLKSRGIGWWVFATILERYVNCGVRFVVVSACKK</sequence>
<gene>
    <name evidence="1" type="ORF">BDN72DRAFT_757770</name>
</gene>
<organism evidence="1 2">
    <name type="scientific">Pluteus cervinus</name>
    <dbReference type="NCBI Taxonomy" id="181527"/>
    <lineage>
        <taxon>Eukaryota</taxon>
        <taxon>Fungi</taxon>
        <taxon>Dikarya</taxon>
        <taxon>Basidiomycota</taxon>
        <taxon>Agaricomycotina</taxon>
        <taxon>Agaricomycetes</taxon>
        <taxon>Agaricomycetidae</taxon>
        <taxon>Agaricales</taxon>
        <taxon>Pluteineae</taxon>
        <taxon>Pluteaceae</taxon>
        <taxon>Pluteus</taxon>
    </lineage>
</organism>
<proteinExistence type="predicted"/>
<evidence type="ECO:0000313" key="2">
    <source>
        <dbReference type="Proteomes" id="UP000308600"/>
    </source>
</evidence>
<keyword evidence="2" id="KW-1185">Reference proteome</keyword>
<reference evidence="1 2" key="1">
    <citation type="journal article" date="2019" name="Nat. Ecol. Evol.">
        <title>Megaphylogeny resolves global patterns of mushroom evolution.</title>
        <authorList>
            <person name="Varga T."/>
            <person name="Krizsan K."/>
            <person name="Foldi C."/>
            <person name="Dima B."/>
            <person name="Sanchez-Garcia M."/>
            <person name="Sanchez-Ramirez S."/>
            <person name="Szollosi G.J."/>
            <person name="Szarkandi J.G."/>
            <person name="Papp V."/>
            <person name="Albert L."/>
            <person name="Andreopoulos W."/>
            <person name="Angelini C."/>
            <person name="Antonin V."/>
            <person name="Barry K.W."/>
            <person name="Bougher N.L."/>
            <person name="Buchanan P."/>
            <person name="Buyck B."/>
            <person name="Bense V."/>
            <person name="Catcheside P."/>
            <person name="Chovatia M."/>
            <person name="Cooper J."/>
            <person name="Damon W."/>
            <person name="Desjardin D."/>
            <person name="Finy P."/>
            <person name="Geml J."/>
            <person name="Haridas S."/>
            <person name="Hughes K."/>
            <person name="Justo A."/>
            <person name="Karasinski D."/>
            <person name="Kautmanova I."/>
            <person name="Kiss B."/>
            <person name="Kocsube S."/>
            <person name="Kotiranta H."/>
            <person name="LaButti K.M."/>
            <person name="Lechner B.E."/>
            <person name="Liimatainen K."/>
            <person name="Lipzen A."/>
            <person name="Lukacs Z."/>
            <person name="Mihaltcheva S."/>
            <person name="Morgado L.N."/>
            <person name="Niskanen T."/>
            <person name="Noordeloos M.E."/>
            <person name="Ohm R.A."/>
            <person name="Ortiz-Santana B."/>
            <person name="Ovrebo C."/>
            <person name="Racz N."/>
            <person name="Riley R."/>
            <person name="Savchenko A."/>
            <person name="Shiryaev A."/>
            <person name="Soop K."/>
            <person name="Spirin V."/>
            <person name="Szebenyi C."/>
            <person name="Tomsovsky M."/>
            <person name="Tulloss R.E."/>
            <person name="Uehling J."/>
            <person name="Grigoriev I.V."/>
            <person name="Vagvolgyi C."/>
            <person name="Papp T."/>
            <person name="Martin F.M."/>
            <person name="Miettinen O."/>
            <person name="Hibbett D.S."/>
            <person name="Nagy L.G."/>
        </authorList>
    </citation>
    <scope>NUCLEOTIDE SEQUENCE [LARGE SCALE GENOMIC DNA]</scope>
    <source>
        <strain evidence="1 2">NL-1719</strain>
    </source>
</reference>
<protein>
    <submittedName>
        <fullName evidence="1">S-adenosyl-L-methionine-dependent methyltransferase</fullName>
    </submittedName>
</protein>
<name>A0ACD3BD18_9AGAR</name>